<protein>
    <submittedName>
        <fullName evidence="2">TYW5</fullName>
    </submittedName>
</protein>
<dbReference type="PROSITE" id="PS51184">
    <property type="entry name" value="JMJC"/>
    <property type="match status" value="1"/>
</dbReference>
<proteinExistence type="predicted"/>
<dbReference type="EMBL" id="VXIV02002223">
    <property type="protein sequence ID" value="KAF6026704.1"/>
    <property type="molecule type" value="Genomic_DNA"/>
</dbReference>
<dbReference type="Pfam" id="PF13621">
    <property type="entry name" value="Cupin_8"/>
    <property type="match status" value="1"/>
</dbReference>
<dbReference type="GO" id="GO:0000049">
    <property type="term" value="F:tRNA binding"/>
    <property type="evidence" value="ECO:0007669"/>
    <property type="project" value="TreeGrafter"/>
</dbReference>
<dbReference type="SMART" id="SM00558">
    <property type="entry name" value="JmjC"/>
    <property type="match status" value="1"/>
</dbReference>
<feature type="domain" description="JmjC" evidence="1">
    <location>
        <begin position="93"/>
        <end position="272"/>
    </location>
</feature>
<dbReference type="Gene3D" id="6.10.140.1470">
    <property type="match status" value="1"/>
</dbReference>
<dbReference type="OrthoDB" id="263283at2759"/>
<dbReference type="InterPro" id="IPR041667">
    <property type="entry name" value="Cupin_8"/>
</dbReference>
<dbReference type="PANTHER" id="PTHR12461">
    <property type="entry name" value="HYPOXIA-INDUCIBLE FACTOR 1 ALPHA INHIBITOR-RELATED"/>
    <property type="match status" value="1"/>
</dbReference>
<gene>
    <name evidence="2" type="ORF">EB796_014976</name>
</gene>
<reference evidence="2" key="1">
    <citation type="submission" date="2020-06" db="EMBL/GenBank/DDBJ databases">
        <title>Draft genome of Bugula neritina, a colonial animal packing powerful symbionts and potential medicines.</title>
        <authorList>
            <person name="Rayko M."/>
        </authorList>
    </citation>
    <scope>NUCLEOTIDE SEQUENCE [LARGE SCALE GENOMIC DNA]</scope>
    <source>
        <strain evidence="2">Kwan_BN1</strain>
    </source>
</reference>
<organism evidence="2 3">
    <name type="scientific">Bugula neritina</name>
    <name type="common">Brown bryozoan</name>
    <name type="synonym">Sertularia neritina</name>
    <dbReference type="NCBI Taxonomy" id="10212"/>
    <lineage>
        <taxon>Eukaryota</taxon>
        <taxon>Metazoa</taxon>
        <taxon>Spiralia</taxon>
        <taxon>Lophotrochozoa</taxon>
        <taxon>Bryozoa</taxon>
        <taxon>Gymnolaemata</taxon>
        <taxon>Cheilostomatida</taxon>
        <taxon>Flustrina</taxon>
        <taxon>Buguloidea</taxon>
        <taxon>Bugulidae</taxon>
        <taxon>Bugula</taxon>
    </lineage>
</organism>
<dbReference type="AlphaFoldDB" id="A0A7J7JM60"/>
<evidence type="ECO:0000259" key="1">
    <source>
        <dbReference type="PROSITE" id="PS51184"/>
    </source>
</evidence>
<dbReference type="SUPFAM" id="SSF51197">
    <property type="entry name" value="Clavaminate synthase-like"/>
    <property type="match status" value="1"/>
</dbReference>
<name>A0A7J7JM60_BUGNE</name>
<dbReference type="GO" id="GO:0031591">
    <property type="term" value="P:wybutosine biosynthetic process"/>
    <property type="evidence" value="ECO:0007669"/>
    <property type="project" value="TreeGrafter"/>
</dbReference>
<dbReference type="PANTHER" id="PTHR12461:SF104">
    <property type="entry name" value="TRNA WYBUTOSINE-SYNTHESIZING PROTEIN 5"/>
    <property type="match status" value="1"/>
</dbReference>
<evidence type="ECO:0000313" key="3">
    <source>
        <dbReference type="Proteomes" id="UP000593567"/>
    </source>
</evidence>
<sequence>MAAAVQTVPIVCTHKLDKQFFDSHTEEMRVPKIFRGVDIGACTSKWNAGYLAESLGDAKTTVHVCAEEKLDFITKNFQYKTLEFREYIRRSSRPLGQPLDDYFIDPHEKYYLRSLGEDVRKDTANIHEQHQQIAKDLILPQVFLEKQFFSSVLRIASPCSQLWTHYDVMDNILIQVVGSKDILLFPPEDYPYLYMRGDKSTILDPDNVDPLKYPLYCKTSPYRATLQPGDIIYIPALWFHNVKARDFSVAVNVFWKNLDASFYDSRDVYGNKDLMPAARAQQGVDKAIKTLSTLPAQYKHFFTLKIIAKLQQSLDD</sequence>
<evidence type="ECO:0000313" key="2">
    <source>
        <dbReference type="EMBL" id="KAF6026704.1"/>
    </source>
</evidence>
<keyword evidence="3" id="KW-1185">Reference proteome</keyword>
<accession>A0A7J7JM60</accession>
<dbReference type="Gene3D" id="2.60.120.650">
    <property type="entry name" value="Cupin"/>
    <property type="match status" value="1"/>
</dbReference>
<dbReference type="Proteomes" id="UP000593567">
    <property type="component" value="Unassembled WGS sequence"/>
</dbReference>
<dbReference type="InterPro" id="IPR003347">
    <property type="entry name" value="JmjC_dom"/>
</dbReference>
<comment type="caution">
    <text evidence="2">The sequence shown here is derived from an EMBL/GenBank/DDBJ whole genome shotgun (WGS) entry which is preliminary data.</text>
</comment>